<feature type="compositionally biased region" description="Polar residues" evidence="3">
    <location>
        <begin position="154"/>
        <end position="168"/>
    </location>
</feature>
<keyword evidence="6" id="KW-1185">Reference proteome</keyword>
<dbReference type="GeneID" id="29004271"/>
<feature type="compositionally biased region" description="Basic and acidic residues" evidence="3">
    <location>
        <begin position="180"/>
        <end position="190"/>
    </location>
</feature>
<reference evidence="6" key="1">
    <citation type="submission" date="2015-06" db="EMBL/GenBank/DDBJ databases">
        <title>Expansion of signal transduction pathways in fungi by whole-genome duplication.</title>
        <authorList>
            <consortium name="DOE Joint Genome Institute"/>
            <person name="Corrochano L.M."/>
            <person name="Kuo A."/>
            <person name="Marcet-Houben M."/>
            <person name="Polaino S."/>
            <person name="Salamov A."/>
            <person name="Villalobos J.M."/>
            <person name="Alvarez M.I."/>
            <person name="Avalos J."/>
            <person name="Benito E.P."/>
            <person name="Benoit I."/>
            <person name="Burger G."/>
            <person name="Camino L.P."/>
            <person name="Canovas D."/>
            <person name="Cerda-Olmedo E."/>
            <person name="Cheng J.-F."/>
            <person name="Dominguez A."/>
            <person name="Elias M."/>
            <person name="Eslava A.P."/>
            <person name="Glaser F."/>
            <person name="Grimwood J."/>
            <person name="Gutierrez G."/>
            <person name="Heitman J."/>
            <person name="Henrissat B."/>
            <person name="Iturriaga E.A."/>
            <person name="Lang B.F."/>
            <person name="Lavin J.L."/>
            <person name="Lee S."/>
            <person name="Li W."/>
            <person name="Lindquist E."/>
            <person name="Lopez-Garcia S."/>
            <person name="Luque E.M."/>
            <person name="Marcos A.T."/>
            <person name="Martin J."/>
            <person name="McCluskey K."/>
            <person name="Medina H.R."/>
            <person name="Miralles-Duran A."/>
            <person name="Miyazaki A."/>
            <person name="Munoz-Torres E."/>
            <person name="Oguiza J.A."/>
            <person name="Ohm R."/>
            <person name="Olmedo M."/>
            <person name="Orejas M."/>
            <person name="Ortiz-Castellanos L."/>
            <person name="Pisabarro A.G."/>
            <person name="Rodriguez-Romero J."/>
            <person name="Ruiz-Herrera J."/>
            <person name="Ruiz-Vazquez R."/>
            <person name="Sanz C."/>
            <person name="Schackwitz W."/>
            <person name="Schmutz J."/>
            <person name="Shahriari M."/>
            <person name="Shelest E."/>
            <person name="Silva-Franco F."/>
            <person name="Soanes D."/>
            <person name="Syed K."/>
            <person name="Tagua V.G."/>
            <person name="Talbot N.J."/>
            <person name="Thon M."/>
            <person name="De vries R.P."/>
            <person name="Wiebenga A."/>
            <person name="Yadav J.S."/>
            <person name="Braun E.L."/>
            <person name="Baker S."/>
            <person name="Garre V."/>
            <person name="Horwitz B."/>
            <person name="Torres-Martinez S."/>
            <person name="Idnurm A."/>
            <person name="Herrera-Estrella A."/>
            <person name="Gabaldon T."/>
            <person name="Grigoriev I.V."/>
        </authorList>
    </citation>
    <scope>NUCLEOTIDE SEQUENCE [LARGE SCALE GENOMIC DNA]</scope>
    <source>
        <strain evidence="6">NRRL 1555(-)</strain>
    </source>
</reference>
<dbReference type="Proteomes" id="UP000077315">
    <property type="component" value="Unassembled WGS sequence"/>
</dbReference>
<dbReference type="InterPro" id="IPR045255">
    <property type="entry name" value="RanBP1-like"/>
</dbReference>
<protein>
    <recommendedName>
        <fullName evidence="4">RanBD1 domain-containing protein</fullName>
    </recommendedName>
</protein>
<proteinExistence type="predicted"/>
<evidence type="ECO:0000313" key="5">
    <source>
        <dbReference type="EMBL" id="OAD71217.1"/>
    </source>
</evidence>
<dbReference type="InParanoid" id="A0A167LW66"/>
<dbReference type="RefSeq" id="XP_018289257.1">
    <property type="nucleotide sequence ID" value="XM_018443366.1"/>
</dbReference>
<dbReference type="SMART" id="SM00160">
    <property type="entry name" value="RanBD"/>
    <property type="match status" value="1"/>
</dbReference>
<feature type="compositionally biased region" description="Low complexity" evidence="3">
    <location>
        <begin position="301"/>
        <end position="319"/>
    </location>
</feature>
<evidence type="ECO:0000256" key="2">
    <source>
        <dbReference type="ARBA" id="ARBA00023242"/>
    </source>
</evidence>
<dbReference type="PANTHER" id="PTHR23138:SF142">
    <property type="entry name" value="RAN-BINDING PROTEIN 3B-RELATED"/>
    <property type="match status" value="1"/>
</dbReference>
<dbReference type="OrthoDB" id="185618at2759"/>
<dbReference type="STRING" id="763407.A0A167LW66"/>
<feature type="region of interest" description="Disordered" evidence="3">
    <location>
        <begin position="1"/>
        <end position="284"/>
    </location>
</feature>
<dbReference type="Gene3D" id="2.30.29.30">
    <property type="entry name" value="Pleckstrin-homology domain (PH domain)/Phosphotyrosine-binding domain (PTB)"/>
    <property type="match status" value="1"/>
</dbReference>
<name>A0A167LW66_PHYB8</name>
<feature type="compositionally biased region" description="Polar residues" evidence="3">
    <location>
        <begin position="55"/>
        <end position="85"/>
    </location>
</feature>
<organism evidence="5 6">
    <name type="scientific">Phycomyces blakesleeanus (strain ATCC 8743b / DSM 1359 / FGSC 10004 / NBRC 33097 / NRRL 1555)</name>
    <dbReference type="NCBI Taxonomy" id="763407"/>
    <lineage>
        <taxon>Eukaryota</taxon>
        <taxon>Fungi</taxon>
        <taxon>Fungi incertae sedis</taxon>
        <taxon>Mucoromycota</taxon>
        <taxon>Mucoromycotina</taxon>
        <taxon>Mucoromycetes</taxon>
        <taxon>Mucorales</taxon>
        <taxon>Phycomycetaceae</taxon>
        <taxon>Phycomyces</taxon>
    </lineage>
</organism>
<evidence type="ECO:0000313" key="6">
    <source>
        <dbReference type="Proteomes" id="UP000077315"/>
    </source>
</evidence>
<dbReference type="PANTHER" id="PTHR23138">
    <property type="entry name" value="RAN BINDING PROTEIN"/>
    <property type="match status" value="1"/>
</dbReference>
<dbReference type="EMBL" id="KV440986">
    <property type="protein sequence ID" value="OAD71217.1"/>
    <property type="molecule type" value="Genomic_DNA"/>
</dbReference>
<feature type="domain" description="RanBD1" evidence="4">
    <location>
        <begin position="358"/>
        <end position="502"/>
    </location>
</feature>
<feature type="compositionally biased region" description="Low complexity" evidence="3">
    <location>
        <begin position="256"/>
        <end position="270"/>
    </location>
</feature>
<evidence type="ECO:0000256" key="1">
    <source>
        <dbReference type="ARBA" id="ARBA00004123"/>
    </source>
</evidence>
<dbReference type="PROSITE" id="PS50196">
    <property type="entry name" value="RANBD1"/>
    <property type="match status" value="1"/>
</dbReference>
<feature type="compositionally biased region" description="Polar residues" evidence="3">
    <location>
        <begin position="132"/>
        <end position="146"/>
    </location>
</feature>
<gene>
    <name evidence="5" type="ORF">PHYBLDRAFT_78453</name>
</gene>
<accession>A0A167LW66</accession>
<dbReference type="InterPro" id="IPR011993">
    <property type="entry name" value="PH-like_dom_sf"/>
</dbReference>
<feature type="compositionally biased region" description="Basic and acidic residues" evidence="3">
    <location>
        <begin position="15"/>
        <end position="24"/>
    </location>
</feature>
<sequence length="507" mass="54098">MSSPPNSMSDLDDAASNKKRERAQSVEPAPAHVAEIEEKSINVSAPKKTKRDETSPASVSTIRQNLKDMTTSDSTGKMLSASSSIDGDDETMRTIAEEENNVEDVSMCHSNDKKRTAVGEEEGCASEKSEENGGTSNGDLEENQSFPRKRVTRRASQSEDTPSSQTDSVGEVQKAPCSEEESKKDKDPEYMSKVMALFGGKGDSDDWGEFAEEPEKKEPKAQIPAGKPKYAFGTSSGFGSKGWAATHQTAPVSQKSSFGSSTASAFGGFSPPTTPLSSSKVTPSFGSFAKASASPFALAAASGNSNALSASPASNVLSSGNKNDTNPEEGNVTEEDQSESVCDASDALSTGSSAFGESGKPKIPIARPTEVKTGEEDERTVYQTKAKLLALDTQSGNWKERGSGTLHINMKDTNRIGAQQHTRLVMRADSVYRVILNLALFPGMKVFIMQEKFVRFAGFETETKENGETEAVLVNYALRVRDPSAAQELCDQITMCIPHGSKTSAGP</sequence>
<comment type="subcellular location">
    <subcellularLocation>
        <location evidence="1">Nucleus</location>
    </subcellularLocation>
</comment>
<keyword evidence="2" id="KW-0539">Nucleus</keyword>
<feature type="region of interest" description="Disordered" evidence="3">
    <location>
        <begin position="301"/>
        <end position="340"/>
    </location>
</feature>
<dbReference type="VEuPathDB" id="FungiDB:PHYBLDRAFT_78453"/>
<dbReference type="SUPFAM" id="SSF50729">
    <property type="entry name" value="PH domain-like"/>
    <property type="match status" value="1"/>
</dbReference>
<evidence type="ECO:0000256" key="3">
    <source>
        <dbReference type="SAM" id="MobiDB-lite"/>
    </source>
</evidence>
<dbReference type="InterPro" id="IPR000156">
    <property type="entry name" value="Ran_bind_dom"/>
</dbReference>
<dbReference type="AlphaFoldDB" id="A0A167LW66"/>
<dbReference type="GO" id="GO:0005634">
    <property type="term" value="C:nucleus"/>
    <property type="evidence" value="ECO:0007669"/>
    <property type="project" value="UniProtKB-SubCell"/>
</dbReference>
<dbReference type="CDD" id="cd13180">
    <property type="entry name" value="RanBD_RanBP3"/>
    <property type="match status" value="1"/>
</dbReference>
<evidence type="ECO:0000259" key="4">
    <source>
        <dbReference type="PROSITE" id="PS50196"/>
    </source>
</evidence>
<feature type="compositionally biased region" description="Polar residues" evidence="3">
    <location>
        <begin position="246"/>
        <end position="255"/>
    </location>
</feature>
<dbReference type="Pfam" id="PF00638">
    <property type="entry name" value="Ran_BP1"/>
    <property type="match status" value="1"/>
</dbReference>